<feature type="transmembrane region" description="Helical" evidence="2">
    <location>
        <begin position="350"/>
        <end position="370"/>
    </location>
</feature>
<feature type="transmembrane region" description="Helical" evidence="2">
    <location>
        <begin position="594"/>
        <end position="617"/>
    </location>
</feature>
<dbReference type="AlphaFoldDB" id="A0AA39LSJ2"/>
<feature type="transmembrane region" description="Helical" evidence="2">
    <location>
        <begin position="876"/>
        <end position="896"/>
    </location>
</feature>
<feature type="transmembrane region" description="Helical" evidence="2">
    <location>
        <begin position="407"/>
        <end position="434"/>
    </location>
</feature>
<feature type="transmembrane region" description="Helical" evidence="2">
    <location>
        <begin position="561"/>
        <end position="582"/>
    </location>
</feature>
<feature type="transmembrane region" description="Helical" evidence="2">
    <location>
        <begin position="454"/>
        <end position="480"/>
    </location>
</feature>
<keyword evidence="2" id="KW-0812">Transmembrane</keyword>
<organism evidence="3 4">
    <name type="scientific">Steinernema hermaphroditum</name>
    <dbReference type="NCBI Taxonomy" id="289476"/>
    <lineage>
        <taxon>Eukaryota</taxon>
        <taxon>Metazoa</taxon>
        <taxon>Ecdysozoa</taxon>
        <taxon>Nematoda</taxon>
        <taxon>Chromadorea</taxon>
        <taxon>Rhabditida</taxon>
        <taxon>Tylenchina</taxon>
        <taxon>Panagrolaimomorpha</taxon>
        <taxon>Strongyloidoidea</taxon>
        <taxon>Steinernematidae</taxon>
        <taxon>Steinernema</taxon>
    </lineage>
</organism>
<protein>
    <submittedName>
        <fullName evidence="3">Uncharacterized protein</fullName>
    </submittedName>
</protein>
<keyword evidence="2" id="KW-0472">Membrane</keyword>
<keyword evidence="4" id="KW-1185">Reference proteome</keyword>
<evidence type="ECO:0000313" key="3">
    <source>
        <dbReference type="EMBL" id="KAK0407795.1"/>
    </source>
</evidence>
<feature type="transmembrane region" description="Helical" evidence="2">
    <location>
        <begin position="376"/>
        <end position="395"/>
    </location>
</feature>
<evidence type="ECO:0000256" key="1">
    <source>
        <dbReference type="SAM" id="MobiDB-lite"/>
    </source>
</evidence>
<feature type="transmembrane region" description="Helical" evidence="2">
    <location>
        <begin position="537"/>
        <end position="555"/>
    </location>
</feature>
<gene>
    <name evidence="3" type="ORF">QR680_003600</name>
</gene>
<keyword evidence="2" id="KW-1133">Transmembrane helix</keyword>
<comment type="caution">
    <text evidence="3">The sequence shown here is derived from an EMBL/GenBank/DDBJ whole genome shotgun (WGS) entry which is preliminary data.</text>
</comment>
<dbReference type="Proteomes" id="UP001175271">
    <property type="component" value="Unassembled WGS sequence"/>
</dbReference>
<proteinExistence type="predicted"/>
<dbReference type="EMBL" id="JAUCMV010000003">
    <property type="protein sequence ID" value="KAK0407795.1"/>
    <property type="molecule type" value="Genomic_DNA"/>
</dbReference>
<name>A0AA39LSJ2_9BILA</name>
<sequence length="905" mass="102684">MDTVPSIFCKNVIALLAIQATVPLFKIEHTVWATLAREMAKRGERFLVNQYVYYDDQRAVLDNFFYKGCSLINLDKIKHTRYNFSQEDLDSMWRSRQDIAKAFSVKWVEVLLMKDVRHFDNHFANFWPYYVCKLQVELCYFNTDSEFPTWLKRMLQTNHLESVEIRSNFLDTDMLNIEEDIYNAVVRDDGSLSEVKMFNNFNIYNVTMTLLQKILDFWRSSDEGFGRKIFFGVDPTDSVAYRRALFNGHNDLFHESGCGHYARLHLTSSPFEPEKRSFAPVRLRLETMSVASQMNGVQEFKRNEVHTDVARSSPTQGPIVRESQRDDTDGLGTASAATTLGVQTYTLTKIIAAISAIISFFCLAEAFVLWSLPVPYFFSITANVTVIVSALLFFFGFRKGIPLPVKFFFWGCGFQSIARLLVAGWLGIVAILGVGNSAKLMQMANVTGGVINGLLQIFMSIAIVNVVLSVAFAFFTWIAFRFNKQFQMYDGDNSPPVQGPFIQAYQCNEGTVIAIDGADIASYATTLGVRTYTLTKIVAVISAIISALCMGEAFFLSEMKILLRISLTASACMIIFVIGFFVGFAVDYYGAVRIFAWGCFFQISARIFVALCLGLVAIAGYREKYIKKANVDNESYIFMYIAIVNVILAGVFCVITWIGIRYDAAYLDKATQLDDKFLDRLHYLIALWVAGPSYKDTAIPRARFAHSLWIEIAEHENEQKMMAGSDDPHYRLNLAYELFGNITSGGHVEEDIWKAGTRVMEALVAERTLKMERVMANYIGFPGSANADFISGLWAHCQKEFENLRDSLPGQGFRANVFWTQYEIMHRPGVCETCLPTPTDSVKMLDVYEKLFKYKKSAFVPKAYLSHWTSEQFSGWSYLCSPLLVAFFGCLIYFTLVKYINAELV</sequence>
<feature type="region of interest" description="Disordered" evidence="1">
    <location>
        <begin position="311"/>
        <end position="330"/>
    </location>
</feature>
<evidence type="ECO:0000256" key="2">
    <source>
        <dbReference type="SAM" id="Phobius"/>
    </source>
</evidence>
<accession>A0AA39LSJ2</accession>
<feature type="transmembrane region" description="Helical" evidence="2">
    <location>
        <begin position="637"/>
        <end position="660"/>
    </location>
</feature>
<evidence type="ECO:0000313" key="4">
    <source>
        <dbReference type="Proteomes" id="UP001175271"/>
    </source>
</evidence>
<reference evidence="3" key="1">
    <citation type="submission" date="2023-06" db="EMBL/GenBank/DDBJ databases">
        <title>Genomic analysis of the entomopathogenic nematode Steinernema hermaphroditum.</title>
        <authorList>
            <person name="Schwarz E.M."/>
            <person name="Heppert J.K."/>
            <person name="Baniya A."/>
            <person name="Schwartz H.T."/>
            <person name="Tan C.-H."/>
            <person name="Antoshechkin I."/>
            <person name="Sternberg P.W."/>
            <person name="Goodrich-Blair H."/>
            <person name="Dillman A.R."/>
        </authorList>
    </citation>
    <scope>NUCLEOTIDE SEQUENCE</scope>
    <source>
        <strain evidence="3">PS9179</strain>
        <tissue evidence="3">Whole animal</tissue>
    </source>
</reference>